<reference evidence="1" key="1">
    <citation type="submission" date="2020-08" db="EMBL/GenBank/DDBJ databases">
        <title>Lewinella bacteria from marine environments.</title>
        <authorList>
            <person name="Zhong Y."/>
        </authorList>
    </citation>
    <scope>NUCLEOTIDE SEQUENCE</scope>
    <source>
        <strain evidence="1">KCTC 42187</strain>
    </source>
</reference>
<keyword evidence="2" id="KW-1185">Reference proteome</keyword>
<comment type="caution">
    <text evidence="1">The sequence shown here is derived from an EMBL/GenBank/DDBJ whole genome shotgun (WGS) entry which is preliminary data.</text>
</comment>
<dbReference type="EMBL" id="JACSIT010000154">
    <property type="protein sequence ID" value="MBC6996816.1"/>
    <property type="molecule type" value="Genomic_DNA"/>
</dbReference>
<gene>
    <name evidence="1" type="ORF">H9S92_21765</name>
</gene>
<dbReference type="RefSeq" id="WP_187468819.1">
    <property type="nucleotide sequence ID" value="NZ_JACSIT010000154.1"/>
</dbReference>
<dbReference type="Proteomes" id="UP000650081">
    <property type="component" value="Unassembled WGS sequence"/>
</dbReference>
<organism evidence="1 2">
    <name type="scientific">Neolewinella lacunae</name>
    <dbReference type="NCBI Taxonomy" id="1517758"/>
    <lineage>
        <taxon>Bacteria</taxon>
        <taxon>Pseudomonadati</taxon>
        <taxon>Bacteroidota</taxon>
        <taxon>Saprospiria</taxon>
        <taxon>Saprospirales</taxon>
        <taxon>Lewinellaceae</taxon>
        <taxon>Neolewinella</taxon>
    </lineage>
</organism>
<evidence type="ECO:0008006" key="3">
    <source>
        <dbReference type="Google" id="ProtNLM"/>
    </source>
</evidence>
<dbReference type="AlphaFoldDB" id="A0A923PQ53"/>
<evidence type="ECO:0000313" key="1">
    <source>
        <dbReference type="EMBL" id="MBC6996816.1"/>
    </source>
</evidence>
<proteinExistence type="predicted"/>
<name>A0A923PQ53_9BACT</name>
<protein>
    <recommendedName>
        <fullName evidence="3">Transcriptional regulator, AbiEi antitoxin, Type IV TA system</fullName>
    </recommendedName>
</protein>
<evidence type="ECO:0000313" key="2">
    <source>
        <dbReference type="Proteomes" id="UP000650081"/>
    </source>
</evidence>
<sequence length="203" mass="24091">MSKYVFPAEKTFIRPVDLRKRYGENYDPNIFKRWQQEGKIEKLRNGLYRNTADPIRGDVDRFVAAGRMYEPSYISMHSALRYYNFIPEMVYATTSITTQKTKTFHNKLGRFCYQTLKPELFWGYKTIAWHGGYFNLATPEKTLLDFAYLNPWFSDPDWLLEMRFDPEEMMMTLDMGLLVSYAKAVKSQTLIDRITALRETYTL</sequence>
<accession>A0A923PQ53</accession>